<evidence type="ECO:0000259" key="2">
    <source>
        <dbReference type="Pfam" id="PF02120"/>
    </source>
</evidence>
<sequence>MDINLLEVLPVSKPPPESAVRPANPGGDVRRGDSPSFEQTLRARQKEEKQTQAQAEAAASQSAAAAVQQPGVESESQPNGAAEQPSQGSPDQLPARISGGLPALLNEGVLLPTVEGNPSALVDTEAQPAEALLSTALPVVEEGALVEGEVDFASALEKSLSQPAQTSVVQSQTPTEVNKEQNISTEISPEAAKVETPLKAKSSGEAQAAQPASVESTAEHQPLFHSVQAGTNLVIPPEPAPIQARTLVDVVRQIASQMEASIQQGRSSIRVQLHPQELGGIDIRFASSAQGVSVTVYAEQASTGRLLEAQLNQLRQSLNDAGVNLAQLNIHHESPSHQSQGGLGGQSPRGRWSGGREISQEGSQLVERGERWQNLSVSGVDYRI</sequence>
<proteinExistence type="predicted"/>
<dbReference type="Gene3D" id="3.30.750.140">
    <property type="match status" value="1"/>
</dbReference>
<dbReference type="CDD" id="cd17470">
    <property type="entry name" value="T3SS_Flik_C"/>
    <property type="match status" value="1"/>
</dbReference>
<protein>
    <submittedName>
        <fullName evidence="3">Flagellar hook-length control protein FliK</fullName>
    </submittedName>
</protein>
<keyword evidence="3" id="KW-0966">Cell projection</keyword>
<comment type="caution">
    <text evidence="3">The sequence shown here is derived from an EMBL/GenBank/DDBJ whole genome shotgun (WGS) entry which is preliminary data.</text>
</comment>
<accession>A0A7C4Q269</accession>
<dbReference type="AlphaFoldDB" id="A0A7C4Q269"/>
<feature type="region of interest" description="Disordered" evidence="1">
    <location>
        <begin position="160"/>
        <end position="219"/>
    </location>
</feature>
<keyword evidence="3" id="KW-0282">Flagellum</keyword>
<name>A0A7C4Q269_9CHLR</name>
<dbReference type="EMBL" id="DSXR01000054">
    <property type="protein sequence ID" value="HGS87108.1"/>
    <property type="molecule type" value="Genomic_DNA"/>
</dbReference>
<evidence type="ECO:0000313" key="3">
    <source>
        <dbReference type="EMBL" id="HGS87108.1"/>
    </source>
</evidence>
<feature type="compositionally biased region" description="Polar residues" evidence="1">
    <location>
        <begin position="160"/>
        <end position="187"/>
    </location>
</feature>
<feature type="compositionally biased region" description="Low complexity" evidence="1">
    <location>
        <begin position="51"/>
        <end position="69"/>
    </location>
</feature>
<reference evidence="3" key="1">
    <citation type="journal article" date="2020" name="mSystems">
        <title>Genome- and Community-Level Interaction Insights into Carbon Utilization and Element Cycling Functions of Hydrothermarchaeota in Hydrothermal Sediment.</title>
        <authorList>
            <person name="Zhou Z."/>
            <person name="Liu Y."/>
            <person name="Xu W."/>
            <person name="Pan J."/>
            <person name="Luo Z.H."/>
            <person name="Li M."/>
        </authorList>
    </citation>
    <scope>NUCLEOTIDE SEQUENCE [LARGE SCALE GENOMIC DNA]</scope>
    <source>
        <strain evidence="3">SpSt-556</strain>
    </source>
</reference>
<feature type="domain" description="Flagellar hook-length control protein-like C-terminal" evidence="2">
    <location>
        <begin position="257"/>
        <end position="338"/>
    </location>
</feature>
<dbReference type="Pfam" id="PF02120">
    <property type="entry name" value="Flg_hook"/>
    <property type="match status" value="1"/>
</dbReference>
<feature type="region of interest" description="Disordered" evidence="1">
    <location>
        <begin position="9"/>
        <end position="99"/>
    </location>
</feature>
<dbReference type="InterPro" id="IPR038610">
    <property type="entry name" value="FliK-like_C_sf"/>
</dbReference>
<keyword evidence="3" id="KW-0969">Cilium</keyword>
<evidence type="ECO:0000256" key="1">
    <source>
        <dbReference type="SAM" id="MobiDB-lite"/>
    </source>
</evidence>
<organism evidence="3">
    <name type="scientific">Bellilinea caldifistulae</name>
    <dbReference type="NCBI Taxonomy" id="360411"/>
    <lineage>
        <taxon>Bacteria</taxon>
        <taxon>Bacillati</taxon>
        <taxon>Chloroflexota</taxon>
        <taxon>Anaerolineae</taxon>
        <taxon>Anaerolineales</taxon>
        <taxon>Anaerolineaceae</taxon>
        <taxon>Bellilinea</taxon>
    </lineage>
</organism>
<feature type="region of interest" description="Disordered" evidence="1">
    <location>
        <begin position="333"/>
        <end position="365"/>
    </location>
</feature>
<dbReference type="InterPro" id="IPR021136">
    <property type="entry name" value="Flagellar_hook_control-like_C"/>
</dbReference>
<gene>
    <name evidence="3" type="ORF">ENT17_05755</name>
</gene>
<feature type="compositionally biased region" description="Polar residues" evidence="1">
    <location>
        <begin position="74"/>
        <end position="90"/>
    </location>
</feature>